<dbReference type="InterPro" id="IPR026673">
    <property type="entry name" value="SPEC3/Stum"/>
</dbReference>
<dbReference type="GO" id="GO:0016020">
    <property type="term" value="C:membrane"/>
    <property type="evidence" value="ECO:0007669"/>
    <property type="project" value="UniProtKB-SubCell"/>
</dbReference>
<accession>A0A9Q1CHH9</accession>
<proteinExistence type="predicted"/>
<dbReference type="PANTHER" id="PTHR21676:SF1">
    <property type="entry name" value="PROTEIN STUM HOMOLOG"/>
    <property type="match status" value="1"/>
</dbReference>
<dbReference type="PANTHER" id="PTHR21676">
    <property type="entry name" value="PROTEIN STUM"/>
    <property type="match status" value="1"/>
</dbReference>
<evidence type="ECO:0000256" key="3">
    <source>
        <dbReference type="ARBA" id="ARBA00022989"/>
    </source>
</evidence>
<evidence type="ECO:0000256" key="6">
    <source>
        <dbReference type="SAM" id="Phobius"/>
    </source>
</evidence>
<sequence length="153" mass="17167">MAKMEQSLEAGPSTSRPLVRETQRMSASHGLTSKDVIISVREKHSPFRESIPCMPLPLSVICAFFNIFLPGTGTFIAAFSVFCCGFAERRPCAAFGWNILVAFIQLVTTVILVGWIWSIHWGIMFVTLSSEYKHERMKRNRRSTRVSNSSPPA</sequence>
<keyword evidence="3 6" id="KW-1133">Transmembrane helix</keyword>
<evidence type="ECO:0000313" key="7">
    <source>
        <dbReference type="EMBL" id="KAJ8045452.1"/>
    </source>
</evidence>
<keyword evidence="2 6" id="KW-0812">Transmembrane</keyword>
<protein>
    <submittedName>
        <fullName evidence="7">Protein stum-like</fullName>
    </submittedName>
</protein>
<dbReference type="EMBL" id="JAIZAY010000003">
    <property type="protein sequence ID" value="KAJ8045452.1"/>
    <property type="molecule type" value="Genomic_DNA"/>
</dbReference>
<evidence type="ECO:0000313" key="8">
    <source>
        <dbReference type="Proteomes" id="UP001152320"/>
    </source>
</evidence>
<evidence type="ECO:0000256" key="2">
    <source>
        <dbReference type="ARBA" id="ARBA00022692"/>
    </source>
</evidence>
<dbReference type="Proteomes" id="UP001152320">
    <property type="component" value="Chromosome 3"/>
</dbReference>
<dbReference type="OrthoDB" id="361532at2759"/>
<feature type="region of interest" description="Disordered" evidence="5">
    <location>
        <begin position="1"/>
        <end position="27"/>
    </location>
</feature>
<name>A0A9Q1CHH9_HOLLE</name>
<keyword evidence="4 6" id="KW-0472">Membrane</keyword>
<feature type="transmembrane region" description="Helical" evidence="6">
    <location>
        <begin position="95"/>
        <end position="117"/>
    </location>
</feature>
<dbReference type="Pfam" id="PF15795">
    <property type="entry name" value="Spec3"/>
    <property type="match status" value="1"/>
</dbReference>
<organism evidence="7 8">
    <name type="scientific">Holothuria leucospilota</name>
    <name type="common">Black long sea cucumber</name>
    <name type="synonym">Mertensiothuria leucospilota</name>
    <dbReference type="NCBI Taxonomy" id="206669"/>
    <lineage>
        <taxon>Eukaryota</taxon>
        <taxon>Metazoa</taxon>
        <taxon>Echinodermata</taxon>
        <taxon>Eleutherozoa</taxon>
        <taxon>Echinozoa</taxon>
        <taxon>Holothuroidea</taxon>
        <taxon>Aspidochirotacea</taxon>
        <taxon>Aspidochirotida</taxon>
        <taxon>Holothuriidae</taxon>
        <taxon>Holothuria</taxon>
    </lineage>
</organism>
<reference evidence="7" key="1">
    <citation type="submission" date="2021-10" db="EMBL/GenBank/DDBJ databases">
        <title>Tropical sea cucumber genome reveals ecological adaptation and Cuvierian tubules defense mechanism.</title>
        <authorList>
            <person name="Chen T."/>
        </authorList>
    </citation>
    <scope>NUCLEOTIDE SEQUENCE</scope>
    <source>
        <strain evidence="7">Nanhai2018</strain>
        <tissue evidence="7">Muscle</tissue>
    </source>
</reference>
<comment type="subcellular location">
    <subcellularLocation>
        <location evidence="1">Membrane</location>
        <topology evidence="1">Multi-pass membrane protein</topology>
    </subcellularLocation>
</comment>
<evidence type="ECO:0000256" key="4">
    <source>
        <dbReference type="ARBA" id="ARBA00023136"/>
    </source>
</evidence>
<feature type="transmembrane region" description="Helical" evidence="6">
    <location>
        <begin position="56"/>
        <end position="83"/>
    </location>
</feature>
<comment type="caution">
    <text evidence="7">The sequence shown here is derived from an EMBL/GenBank/DDBJ whole genome shotgun (WGS) entry which is preliminary data.</text>
</comment>
<evidence type="ECO:0000256" key="1">
    <source>
        <dbReference type="ARBA" id="ARBA00004141"/>
    </source>
</evidence>
<dbReference type="AlphaFoldDB" id="A0A9Q1CHH9"/>
<evidence type="ECO:0000256" key="5">
    <source>
        <dbReference type="SAM" id="MobiDB-lite"/>
    </source>
</evidence>
<keyword evidence="8" id="KW-1185">Reference proteome</keyword>
<gene>
    <name evidence="7" type="ORF">HOLleu_08465</name>
</gene>